<name>A0ABR3A4W5_9AGAR</name>
<proteinExistence type="predicted"/>
<dbReference type="InterPro" id="IPR046520">
    <property type="entry name" value="DUF6697"/>
</dbReference>
<evidence type="ECO:0000256" key="1">
    <source>
        <dbReference type="SAM" id="MobiDB-lite"/>
    </source>
</evidence>
<evidence type="ECO:0000313" key="4">
    <source>
        <dbReference type="Proteomes" id="UP001437256"/>
    </source>
</evidence>
<comment type="caution">
    <text evidence="3">The sequence shown here is derived from an EMBL/GenBank/DDBJ whole genome shotgun (WGS) entry which is preliminary data.</text>
</comment>
<dbReference type="Proteomes" id="UP001437256">
    <property type="component" value="Unassembled WGS sequence"/>
</dbReference>
<feature type="compositionally biased region" description="Basic and acidic residues" evidence="1">
    <location>
        <begin position="284"/>
        <end position="296"/>
    </location>
</feature>
<feature type="compositionally biased region" description="Basic residues" evidence="1">
    <location>
        <begin position="309"/>
        <end position="318"/>
    </location>
</feature>
<feature type="compositionally biased region" description="Basic and acidic residues" evidence="1">
    <location>
        <begin position="319"/>
        <end position="329"/>
    </location>
</feature>
<keyword evidence="4" id="KW-1185">Reference proteome</keyword>
<dbReference type="Pfam" id="PF20411">
    <property type="entry name" value="DUF6697"/>
    <property type="match status" value="1"/>
</dbReference>
<gene>
    <name evidence="3" type="ORF">AAF712_003995</name>
</gene>
<feature type="region of interest" description="Disordered" evidence="1">
    <location>
        <begin position="284"/>
        <end position="363"/>
    </location>
</feature>
<organism evidence="3 4">
    <name type="scientific">Marasmius tenuissimus</name>
    <dbReference type="NCBI Taxonomy" id="585030"/>
    <lineage>
        <taxon>Eukaryota</taxon>
        <taxon>Fungi</taxon>
        <taxon>Dikarya</taxon>
        <taxon>Basidiomycota</taxon>
        <taxon>Agaricomycotina</taxon>
        <taxon>Agaricomycetes</taxon>
        <taxon>Agaricomycetidae</taxon>
        <taxon>Agaricales</taxon>
        <taxon>Marasmiineae</taxon>
        <taxon>Marasmiaceae</taxon>
        <taxon>Marasmius</taxon>
    </lineage>
</organism>
<dbReference type="EMBL" id="JBBXMP010000015">
    <property type="protein sequence ID" value="KAL0069002.1"/>
    <property type="molecule type" value="Genomic_DNA"/>
</dbReference>
<evidence type="ECO:0000259" key="2">
    <source>
        <dbReference type="Pfam" id="PF20411"/>
    </source>
</evidence>
<protein>
    <recommendedName>
        <fullName evidence="2">DUF6697 domain-containing protein</fullName>
    </recommendedName>
</protein>
<sequence length="363" mass="40783">MASTSKGVTVLGPIKKEEEFDDAASNILKIPRNSEIVVKKQLQDIDLLPPSAIQALLQGLRTFELLLKGGDVNIMEHFSRAIIGSLYGGNNQKAFPQLSENNLRRLEADGLAPDQYACFKCDYNPLVPSIPGTPGLCFAGRELEDDLTPVETWNKGICRVFAGLAEGKWIYVGSYEISYGKTLSTQDWLNLPRVVQNEWTKSICGKNQRRRHHRVRIFLRNRPGCDRQFSAEEYLKMMDSGEDRAVTHEQVADAFARGEEAIIAWKMQCVRYEEEFQRKLIDAAAQSEKKPTHSADPDDGYTDQTSSKKTTKTKRKRAAEKSGQEEPKKKVAKTRKAANRAGSQSDDKPEYIPRGTKSRSRAA</sequence>
<reference evidence="3 4" key="1">
    <citation type="submission" date="2024-05" db="EMBL/GenBank/DDBJ databases">
        <title>A draft genome resource for the thread blight pathogen Marasmius tenuissimus strain MS-2.</title>
        <authorList>
            <person name="Yulfo-Soto G.E."/>
            <person name="Baruah I.K."/>
            <person name="Amoako-Attah I."/>
            <person name="Bukari Y."/>
            <person name="Meinhardt L.W."/>
            <person name="Bailey B.A."/>
            <person name="Cohen S.P."/>
        </authorList>
    </citation>
    <scope>NUCLEOTIDE SEQUENCE [LARGE SCALE GENOMIC DNA]</scope>
    <source>
        <strain evidence="3 4">MS-2</strain>
    </source>
</reference>
<evidence type="ECO:0000313" key="3">
    <source>
        <dbReference type="EMBL" id="KAL0069002.1"/>
    </source>
</evidence>
<accession>A0ABR3A4W5</accession>
<feature type="domain" description="DUF6697" evidence="2">
    <location>
        <begin position="77"/>
        <end position="282"/>
    </location>
</feature>